<comment type="caution">
    <text evidence="13">The sequence shown here is derived from an EMBL/GenBank/DDBJ whole genome shotgun (WGS) entry which is preliminary data.</text>
</comment>
<keyword evidence="4" id="KW-0540">Nuclease</keyword>
<dbReference type="SUPFAM" id="SSF57414">
    <property type="entry name" value="Hairpin loop containing domain-like"/>
    <property type="match status" value="1"/>
</dbReference>
<evidence type="ECO:0000256" key="4">
    <source>
        <dbReference type="ARBA" id="ARBA00022722"/>
    </source>
</evidence>
<evidence type="ECO:0000313" key="14">
    <source>
        <dbReference type="Proteomes" id="UP001249851"/>
    </source>
</evidence>
<dbReference type="InterPro" id="IPR050951">
    <property type="entry name" value="Retrovirus_Pol_polyprotein"/>
</dbReference>
<dbReference type="PROSITE" id="PS50022">
    <property type="entry name" value="FA58C_3"/>
    <property type="match status" value="1"/>
</dbReference>
<dbReference type="FunFam" id="3.30.420.10:FF:000032">
    <property type="entry name" value="Retrovirus-related Pol polyprotein from transposon 297-like Protein"/>
    <property type="match status" value="1"/>
</dbReference>
<dbReference type="FunFam" id="2.60.120.260:FF:000016">
    <property type="entry name" value="Contactin-associated protein-like 4 isoform 1"/>
    <property type="match status" value="1"/>
</dbReference>
<dbReference type="InterPro" id="IPR008979">
    <property type="entry name" value="Galactose-bd-like_sf"/>
</dbReference>
<reference evidence="13" key="1">
    <citation type="journal article" date="2023" name="G3 (Bethesda)">
        <title>Whole genome assembly and annotation of the endangered Caribbean coral Acropora cervicornis.</title>
        <authorList>
            <person name="Selwyn J.D."/>
            <person name="Vollmer S.V."/>
        </authorList>
    </citation>
    <scope>NUCLEOTIDE SEQUENCE</scope>
    <source>
        <strain evidence="13">K2</strain>
    </source>
</reference>
<feature type="region of interest" description="Disordered" evidence="8">
    <location>
        <begin position="619"/>
        <end position="653"/>
    </location>
</feature>
<feature type="domain" description="Apple" evidence="11">
    <location>
        <begin position="1257"/>
        <end position="1333"/>
    </location>
</feature>
<dbReference type="FunFam" id="1.10.340.70:FF:000001">
    <property type="entry name" value="Retrovirus-related Pol polyprotein from transposon gypsy-like Protein"/>
    <property type="match status" value="1"/>
</dbReference>
<dbReference type="SUPFAM" id="SSF53098">
    <property type="entry name" value="Ribonuclease H-like"/>
    <property type="match status" value="1"/>
</dbReference>
<dbReference type="SUPFAM" id="SSF49785">
    <property type="entry name" value="Galactose-binding domain-like"/>
    <property type="match status" value="1"/>
</dbReference>
<feature type="region of interest" description="Disordered" evidence="8">
    <location>
        <begin position="196"/>
        <end position="220"/>
    </location>
</feature>
<dbReference type="Gene3D" id="1.10.340.70">
    <property type="match status" value="1"/>
</dbReference>
<dbReference type="Pfam" id="PF22938">
    <property type="entry name" value="Integrase_p58_C"/>
    <property type="match status" value="1"/>
</dbReference>
<evidence type="ECO:0000256" key="6">
    <source>
        <dbReference type="ARBA" id="ARBA00022801"/>
    </source>
</evidence>
<keyword evidence="14" id="KW-1185">Reference proteome</keyword>
<sequence>MLQKIARRFKVSIASGWFTSVGCRWPCNGIGNLTVRVGRQDANISVLVADIEDCAILGMEFLSAVDAKIDLVEQQLVINGEEIDCCNQNCQQVSFRCVTRRLVTIQPHSEKVIPVHLLHRQSSPGTATQGLRILEPCGTRLQEKGLYIGRTLVSAGGTSLVPVRILNTSDQTQTLGAHTVVAVAKAVTSVAELELPQVDSESSTSEVHRNHPEEEYKETLPGPLKELWERSAEQLTEEEGHAVAKLLHRHKDIFSLSEQDLGRTKLIKHHIDTGDARPIKQQPRRASPSKHVEIERQVEDLLQRDIIKKSNSPWSSPVVLVTKKDGSQRFCVDYRQVNAVTIKDAYPLPHIDDSLCALSGAKWFSTLDLASGYWQVPMDPASSGKAAFVTTSGLYEWNVMPFGLTSSPSTFERLMELILAGLRFETCLIYLDDTIVYGKTFLEELERLEEVFVRFESAGLKLKPDKCVLFQKSVAYLGHIVSERGIETDPSKVERVSEFILDSDASNHGIGAVLSQLKDGVAHPVSCSSSSLTKAERNYCVTRKELLAVVESVKHFRHYLHGQRFRIRTDHAPLRSVLNVKEPEAQLASEGCKWCKEWKKAQQLISVAVQPEISISKTEELAEEEADSTQVERSDTEPSSATGEHCLPNDLPSPRCNTIKLEPTWTREYLRLQQATDPSLKVVKSLWAWWEQVEIHDRVLCRRWEEGDGVRKTYQIIPPRDLQETALKAHHNHTTASHRGVNKTLASMKARYYWPGLTSHVKKWVRICHECGAKKSWGKKRRSPLQRYIIGAPMERLAMDILGPLPLTPRGNRYVLVVTDYFTKWTESYAIPNQEVATVAEKLVSEFVCRFGVPRELHSDHGTNFESKVMAEVCKLLDIEKTRTSPLHPQSDGQVERYNRTLIEMLRGKLQENQEDWDLQLQTCMMAYRSSVHESTGETPNMLMLGREIEVPLDVITEPPPDSPPLTTEYALALQQRLLGAHEFARRHLGKAAERQKRNYDKRASSKPFRVGDSVWLHNVSRRKGRNPKLDCPWEGPYLVVSVLSDVTYRIKRNRRAKPKVIHADRLKPYLGPALESWISQKEKPIVSVVPLVNLAEGSESVVADALSTQLKEDNGGSRVDSEPSNSTLEENNLEVRTPVSQDIGSDLETEAKLKHVQIELLVQVKTFRRIPKVVMVESAENHNVTMLRKRRPLQHRRKTLDLKTFKAHIFRTESSSQAQLDFKDQNAGPTSMERMNFAVTLLPIFFLSRTKTVTSCTASYSVQGQALQNHIFKEETAERIVDCIALCTAHPGCHSSNFYRIEKRCELNDKTHASHPEDMVHVPYTIYMENIVETTSTVKVCLALKLCYNSNECRIQPLGMENREIPNGAVTASSTFTGSKGCEPWQARLNNAQTLGSYGSWSADQNNVNIGQYLQIDLGKKRVVNKIATQGRPSASQWVTSYKLLFSSEGANWNEYQNNGVVKVFTANSDRGTIVSHKLSPRISTRYVRFSVMSWHNWISMRVELYGCAN</sequence>
<dbReference type="Gene3D" id="3.10.20.370">
    <property type="match status" value="1"/>
</dbReference>
<dbReference type="EC" id="2.7.7.49" evidence="1"/>
<dbReference type="Gene3D" id="2.40.70.10">
    <property type="entry name" value="Acid Proteases"/>
    <property type="match status" value="1"/>
</dbReference>
<feature type="region of interest" description="Disordered" evidence="8">
    <location>
        <begin position="1112"/>
        <end position="1133"/>
    </location>
</feature>
<dbReference type="Gene3D" id="3.10.10.10">
    <property type="entry name" value="HIV Type 1 Reverse Transcriptase, subunit A, domain 1"/>
    <property type="match status" value="1"/>
</dbReference>
<evidence type="ECO:0000313" key="13">
    <source>
        <dbReference type="EMBL" id="KAK2568791.1"/>
    </source>
</evidence>
<dbReference type="InterPro" id="IPR043128">
    <property type="entry name" value="Rev_trsase/Diguanyl_cyclase"/>
</dbReference>
<dbReference type="Pfam" id="PF17917">
    <property type="entry name" value="RT_RNaseH"/>
    <property type="match status" value="1"/>
</dbReference>
<gene>
    <name evidence="13" type="ORF">P5673_006817</name>
</gene>
<evidence type="ECO:0000256" key="3">
    <source>
        <dbReference type="ARBA" id="ARBA00022695"/>
    </source>
</evidence>
<dbReference type="InterPro" id="IPR041373">
    <property type="entry name" value="RT_RNaseH"/>
</dbReference>
<dbReference type="FunFam" id="3.10.10.10:FF:000002">
    <property type="entry name" value="Retrovirus-related Pol polyprotein from transposon 17.6-like protein"/>
    <property type="match status" value="1"/>
</dbReference>
<dbReference type="Proteomes" id="UP001249851">
    <property type="component" value="Unassembled WGS sequence"/>
</dbReference>
<dbReference type="InterPro" id="IPR003609">
    <property type="entry name" value="Pan_app"/>
</dbReference>
<dbReference type="EMBL" id="JARQWQ010000011">
    <property type="protein sequence ID" value="KAK2568791.1"/>
    <property type="molecule type" value="Genomic_DNA"/>
</dbReference>
<dbReference type="Pfam" id="PF00078">
    <property type="entry name" value="RVT_1"/>
    <property type="match status" value="1"/>
</dbReference>
<dbReference type="Pfam" id="PF00665">
    <property type="entry name" value="rve"/>
    <property type="match status" value="1"/>
</dbReference>
<dbReference type="InterPro" id="IPR001584">
    <property type="entry name" value="Integrase_cat-core"/>
</dbReference>
<dbReference type="Pfam" id="PF00024">
    <property type="entry name" value="PAN_1"/>
    <property type="match status" value="1"/>
</dbReference>
<reference evidence="13" key="2">
    <citation type="journal article" date="2023" name="Science">
        <title>Genomic signatures of disease resistance in endangered staghorn corals.</title>
        <authorList>
            <person name="Vollmer S.V."/>
            <person name="Selwyn J.D."/>
            <person name="Despard B.A."/>
            <person name="Roesel C.L."/>
        </authorList>
    </citation>
    <scope>NUCLEOTIDE SEQUENCE</scope>
    <source>
        <strain evidence="13">K2</strain>
    </source>
</reference>
<dbReference type="SUPFAM" id="SSF56672">
    <property type="entry name" value="DNA/RNA polymerases"/>
    <property type="match status" value="1"/>
</dbReference>
<dbReference type="Pfam" id="PF17921">
    <property type="entry name" value="Integrase_H2C2"/>
    <property type="match status" value="1"/>
</dbReference>
<dbReference type="InterPro" id="IPR043502">
    <property type="entry name" value="DNA/RNA_pol_sf"/>
</dbReference>
<dbReference type="SMART" id="SM00473">
    <property type="entry name" value="PAN_AP"/>
    <property type="match status" value="1"/>
</dbReference>
<feature type="compositionally biased region" description="Basic and acidic residues" evidence="8">
    <location>
        <begin position="206"/>
        <end position="218"/>
    </location>
</feature>
<organism evidence="13 14">
    <name type="scientific">Acropora cervicornis</name>
    <name type="common">Staghorn coral</name>
    <dbReference type="NCBI Taxonomy" id="6130"/>
    <lineage>
        <taxon>Eukaryota</taxon>
        <taxon>Metazoa</taxon>
        <taxon>Cnidaria</taxon>
        <taxon>Anthozoa</taxon>
        <taxon>Hexacorallia</taxon>
        <taxon>Scleractinia</taxon>
        <taxon>Astrocoeniina</taxon>
        <taxon>Acroporidae</taxon>
        <taxon>Acropora</taxon>
    </lineage>
</organism>
<dbReference type="InterPro" id="IPR000421">
    <property type="entry name" value="FA58C"/>
</dbReference>
<dbReference type="InterPro" id="IPR012337">
    <property type="entry name" value="RNaseH-like_sf"/>
</dbReference>
<dbReference type="PROSITE" id="PS50994">
    <property type="entry name" value="INTEGRASE"/>
    <property type="match status" value="1"/>
</dbReference>
<feature type="domain" description="F5/8 type C" evidence="9">
    <location>
        <begin position="1354"/>
        <end position="1509"/>
    </location>
</feature>
<evidence type="ECO:0000256" key="7">
    <source>
        <dbReference type="ARBA" id="ARBA00022918"/>
    </source>
</evidence>
<proteinExistence type="predicted"/>
<feature type="domain" description="Reverse transcriptase" evidence="10">
    <location>
        <begin position="302"/>
        <end position="481"/>
    </location>
</feature>
<evidence type="ECO:0000256" key="5">
    <source>
        <dbReference type="ARBA" id="ARBA00022759"/>
    </source>
</evidence>
<feature type="compositionally biased region" description="Basic and acidic residues" evidence="8">
    <location>
        <begin position="1112"/>
        <end position="1122"/>
    </location>
</feature>
<protein>
    <recommendedName>
        <fullName evidence="1">RNA-directed DNA polymerase</fullName>
        <ecNumber evidence="1">2.7.7.49</ecNumber>
    </recommendedName>
</protein>
<dbReference type="Pfam" id="PF00754">
    <property type="entry name" value="F5_F8_type_C"/>
    <property type="match status" value="1"/>
</dbReference>
<evidence type="ECO:0000256" key="8">
    <source>
        <dbReference type="SAM" id="MobiDB-lite"/>
    </source>
</evidence>
<name>A0AAD9QXB2_ACRCE</name>
<evidence type="ECO:0000259" key="10">
    <source>
        <dbReference type="PROSITE" id="PS50878"/>
    </source>
</evidence>
<dbReference type="PANTHER" id="PTHR37984">
    <property type="entry name" value="PROTEIN CBG26694"/>
    <property type="match status" value="1"/>
</dbReference>
<feature type="domain" description="Integrase catalytic" evidence="12">
    <location>
        <begin position="789"/>
        <end position="948"/>
    </location>
</feature>
<dbReference type="GO" id="GO:0015074">
    <property type="term" value="P:DNA integration"/>
    <property type="evidence" value="ECO:0007669"/>
    <property type="project" value="InterPro"/>
</dbReference>
<dbReference type="GO" id="GO:0016787">
    <property type="term" value="F:hydrolase activity"/>
    <property type="evidence" value="ECO:0007669"/>
    <property type="project" value="UniProtKB-KW"/>
</dbReference>
<dbReference type="PANTHER" id="PTHR37984:SF15">
    <property type="entry name" value="INTEGRASE CATALYTIC DOMAIN-CONTAINING PROTEIN"/>
    <property type="match status" value="1"/>
</dbReference>
<dbReference type="GO" id="GO:0003964">
    <property type="term" value="F:RNA-directed DNA polymerase activity"/>
    <property type="evidence" value="ECO:0007669"/>
    <property type="project" value="UniProtKB-KW"/>
</dbReference>
<accession>A0AAD9QXB2</accession>
<dbReference type="InterPro" id="IPR021109">
    <property type="entry name" value="Peptidase_aspartic_dom_sf"/>
</dbReference>
<dbReference type="PROSITE" id="PS50878">
    <property type="entry name" value="RT_POL"/>
    <property type="match status" value="1"/>
</dbReference>
<dbReference type="PROSITE" id="PS50948">
    <property type="entry name" value="PAN"/>
    <property type="match status" value="1"/>
</dbReference>
<dbReference type="PROSITE" id="PS01285">
    <property type="entry name" value="FA58C_1"/>
    <property type="match status" value="1"/>
</dbReference>
<dbReference type="InterPro" id="IPR036397">
    <property type="entry name" value="RNaseH_sf"/>
</dbReference>
<evidence type="ECO:0000256" key="2">
    <source>
        <dbReference type="ARBA" id="ARBA00022679"/>
    </source>
</evidence>
<keyword evidence="2" id="KW-0808">Transferase</keyword>
<keyword evidence="6" id="KW-0378">Hydrolase</keyword>
<dbReference type="CDD" id="cd00057">
    <property type="entry name" value="FA58C"/>
    <property type="match status" value="1"/>
</dbReference>
<evidence type="ECO:0000256" key="1">
    <source>
        <dbReference type="ARBA" id="ARBA00012493"/>
    </source>
</evidence>
<dbReference type="InterPro" id="IPR000477">
    <property type="entry name" value="RT_dom"/>
</dbReference>
<dbReference type="SMART" id="SM00231">
    <property type="entry name" value="FA58C"/>
    <property type="match status" value="1"/>
</dbReference>
<dbReference type="Gene3D" id="3.30.420.10">
    <property type="entry name" value="Ribonuclease H-like superfamily/Ribonuclease H"/>
    <property type="match status" value="1"/>
</dbReference>
<dbReference type="Gene3D" id="3.50.4.10">
    <property type="entry name" value="Hepatocyte Growth Factor"/>
    <property type="match status" value="1"/>
</dbReference>
<dbReference type="InterPro" id="IPR041588">
    <property type="entry name" value="Integrase_H2C2"/>
</dbReference>
<dbReference type="CDD" id="cd01647">
    <property type="entry name" value="RT_LTR"/>
    <property type="match status" value="1"/>
</dbReference>
<dbReference type="Gene3D" id="3.30.70.270">
    <property type="match status" value="1"/>
</dbReference>
<evidence type="ECO:0000259" key="12">
    <source>
        <dbReference type="PROSITE" id="PS50994"/>
    </source>
</evidence>
<dbReference type="FunFam" id="3.10.20.370:FF:000001">
    <property type="entry name" value="Retrovirus-related Pol polyprotein from transposon 17.6-like protein"/>
    <property type="match status" value="1"/>
</dbReference>
<dbReference type="PROSITE" id="PS51257">
    <property type="entry name" value="PROKAR_LIPOPROTEIN"/>
    <property type="match status" value="1"/>
</dbReference>
<keyword evidence="7" id="KW-0695">RNA-directed DNA polymerase</keyword>
<dbReference type="GO" id="GO:0003676">
    <property type="term" value="F:nucleic acid binding"/>
    <property type="evidence" value="ECO:0007669"/>
    <property type="project" value="InterPro"/>
</dbReference>
<dbReference type="CDD" id="cd09274">
    <property type="entry name" value="RNase_HI_RT_Ty3"/>
    <property type="match status" value="1"/>
</dbReference>
<dbReference type="GO" id="GO:0004519">
    <property type="term" value="F:endonuclease activity"/>
    <property type="evidence" value="ECO:0007669"/>
    <property type="project" value="UniProtKB-KW"/>
</dbReference>
<evidence type="ECO:0000259" key="11">
    <source>
        <dbReference type="PROSITE" id="PS50948"/>
    </source>
</evidence>
<dbReference type="InterPro" id="IPR054465">
    <property type="entry name" value="Integrase_p58-like_C"/>
</dbReference>
<dbReference type="Gene3D" id="2.60.120.260">
    <property type="entry name" value="Galactose-binding domain-like"/>
    <property type="match status" value="1"/>
</dbReference>
<keyword evidence="5" id="KW-0255">Endonuclease</keyword>
<evidence type="ECO:0000259" key="9">
    <source>
        <dbReference type="PROSITE" id="PS50022"/>
    </source>
</evidence>
<keyword evidence="3" id="KW-0548">Nucleotidyltransferase</keyword>